<dbReference type="AlphaFoldDB" id="G8R7M7"/>
<dbReference type="PANTHER" id="PTHR32179">
    <property type="entry name" value="NICOTINATE-NUCLEOTIDE PYROPHOSPHORYLASE [CARBOXYLATING]"/>
    <property type="match status" value="1"/>
</dbReference>
<comment type="function">
    <text evidence="1">Involved in the catabolism of quinolinic acid (QA).</text>
</comment>
<dbReference type="PIRSF" id="PIRSF006250">
    <property type="entry name" value="NadC_ModD"/>
    <property type="match status" value="1"/>
</dbReference>
<evidence type="ECO:0000313" key="17">
    <source>
        <dbReference type="Proteomes" id="UP000005631"/>
    </source>
</evidence>
<dbReference type="OrthoDB" id="9782546at2"/>
<dbReference type="GO" id="GO:0009435">
    <property type="term" value="P:NAD+ biosynthetic process"/>
    <property type="evidence" value="ECO:0007669"/>
    <property type="project" value="UniProtKB-UniPathway"/>
</dbReference>
<evidence type="ECO:0000256" key="5">
    <source>
        <dbReference type="ARBA" id="ARBA00011944"/>
    </source>
</evidence>
<feature type="binding site" evidence="13">
    <location>
        <position position="98"/>
    </location>
    <ligand>
        <name>substrate</name>
    </ligand>
</feature>
<feature type="binding site" evidence="13">
    <location>
        <begin position="243"/>
        <end position="245"/>
    </location>
    <ligand>
        <name>substrate</name>
    </ligand>
</feature>
<protein>
    <recommendedName>
        <fullName evidence="11">Probable nicotinate-nucleotide pyrophosphorylase [carboxylating]</fullName>
        <ecNumber evidence="5">2.4.2.19</ecNumber>
    </recommendedName>
    <alternativeName>
        <fullName evidence="9">Quinolinate phosphoribosyltransferase [decarboxylating]</fullName>
    </alternativeName>
</protein>
<feature type="domain" description="Quinolinate phosphoribosyl transferase N-terminal" evidence="15">
    <location>
        <begin position="26"/>
        <end position="108"/>
    </location>
</feature>
<accession>G8R7M7</accession>
<gene>
    <name evidence="16" type="ordered locus">Oweho_1383</name>
</gene>
<dbReference type="Pfam" id="PF01729">
    <property type="entry name" value="QRPTase_C"/>
    <property type="match status" value="1"/>
</dbReference>
<dbReference type="UniPathway" id="UPA00253">
    <property type="reaction ID" value="UER00331"/>
</dbReference>
<dbReference type="SUPFAM" id="SSF51690">
    <property type="entry name" value="Nicotinate/Quinolinate PRTase C-terminal domain-like"/>
    <property type="match status" value="1"/>
</dbReference>
<comment type="subunit">
    <text evidence="4">Hexamer formed by 3 homodimers.</text>
</comment>
<name>G8R7M7_OWEHD</name>
<evidence type="ECO:0000256" key="8">
    <source>
        <dbReference type="ARBA" id="ARBA00022679"/>
    </source>
</evidence>
<comment type="pathway">
    <text evidence="2">Cofactor biosynthesis; NAD(+) biosynthesis; nicotinate D-ribonucleotide from quinolinate: step 1/1.</text>
</comment>
<evidence type="ECO:0000256" key="13">
    <source>
        <dbReference type="PIRSR" id="PIRSR006250-1"/>
    </source>
</evidence>
<dbReference type="Gene3D" id="3.90.1170.20">
    <property type="entry name" value="Quinolinate phosphoribosyl transferase, N-terminal domain"/>
    <property type="match status" value="1"/>
</dbReference>
<dbReference type="KEGG" id="oho:Oweho_1383"/>
<dbReference type="HOGENOM" id="CLU_039622_0_1_10"/>
<dbReference type="FunFam" id="3.90.1170.20:FF:000001">
    <property type="entry name" value="Nicotinate-nucleotide diphosphorylase (Carboxylating)"/>
    <property type="match status" value="1"/>
</dbReference>
<reference evidence="16 17" key="1">
    <citation type="journal article" date="2012" name="Stand. Genomic Sci.">
        <title>Genome sequence of the orange-pigmented seawater bacterium Owenweeksia hongkongensis type strain (UST20020801(T)).</title>
        <authorList>
            <person name="Riedel T."/>
            <person name="Held B."/>
            <person name="Nolan M."/>
            <person name="Lucas S."/>
            <person name="Lapidus A."/>
            <person name="Tice H."/>
            <person name="Del Rio T.G."/>
            <person name="Cheng J.F."/>
            <person name="Han C."/>
            <person name="Tapia R."/>
            <person name="Goodwin L.A."/>
            <person name="Pitluck S."/>
            <person name="Liolios K."/>
            <person name="Mavromatis K."/>
            <person name="Pagani I."/>
            <person name="Ivanova N."/>
            <person name="Mikhailova N."/>
            <person name="Pati A."/>
            <person name="Chen A."/>
            <person name="Palaniappan K."/>
            <person name="Rohde M."/>
            <person name="Tindall B.J."/>
            <person name="Detter J.C."/>
            <person name="Goker M."/>
            <person name="Woyke T."/>
            <person name="Bristow J."/>
            <person name="Eisen J.A."/>
            <person name="Markowitz V."/>
            <person name="Hugenholtz P."/>
            <person name="Klenk H.P."/>
            <person name="Kyrpides N.C."/>
        </authorList>
    </citation>
    <scope>NUCLEOTIDE SEQUENCE</scope>
    <source>
        <strain evidence="17">DSM 17368 / JCM 12287 / NRRL B-23963</strain>
    </source>
</reference>
<keyword evidence="6" id="KW-0662">Pyridine nucleotide biosynthesis</keyword>
<dbReference type="EC" id="2.4.2.19" evidence="5"/>
<keyword evidence="17" id="KW-1185">Reference proteome</keyword>
<feature type="binding site" evidence="13">
    <location>
        <position position="198"/>
    </location>
    <ligand>
        <name>substrate</name>
    </ligand>
</feature>
<evidence type="ECO:0000256" key="10">
    <source>
        <dbReference type="ARBA" id="ARBA00047445"/>
    </source>
</evidence>
<evidence type="ECO:0000256" key="6">
    <source>
        <dbReference type="ARBA" id="ARBA00022642"/>
    </source>
</evidence>
<feature type="domain" description="Quinolinate phosphoribosyl transferase C-terminal" evidence="14">
    <location>
        <begin position="110"/>
        <end position="279"/>
    </location>
</feature>
<dbReference type="InterPro" id="IPR036068">
    <property type="entry name" value="Nicotinate_pribotase-like_C"/>
</dbReference>
<feature type="binding site" evidence="13">
    <location>
        <position position="155"/>
    </location>
    <ligand>
        <name>substrate</name>
    </ligand>
</feature>
<evidence type="ECO:0000256" key="7">
    <source>
        <dbReference type="ARBA" id="ARBA00022676"/>
    </source>
</evidence>
<dbReference type="InterPro" id="IPR004393">
    <property type="entry name" value="NadC"/>
</dbReference>
<comment type="catalytic activity">
    <reaction evidence="10">
        <text>nicotinate beta-D-ribonucleotide + CO2 + diphosphate = quinolinate + 5-phospho-alpha-D-ribose 1-diphosphate + 2 H(+)</text>
        <dbReference type="Rhea" id="RHEA:12733"/>
        <dbReference type="ChEBI" id="CHEBI:15378"/>
        <dbReference type="ChEBI" id="CHEBI:16526"/>
        <dbReference type="ChEBI" id="CHEBI:29959"/>
        <dbReference type="ChEBI" id="CHEBI:33019"/>
        <dbReference type="ChEBI" id="CHEBI:57502"/>
        <dbReference type="ChEBI" id="CHEBI:58017"/>
        <dbReference type="EC" id="2.4.2.19"/>
    </reaction>
</comment>
<dbReference type="InterPro" id="IPR037128">
    <property type="entry name" value="Quinolinate_PRibosylTase_N_sf"/>
</dbReference>
<feature type="binding site" evidence="13">
    <location>
        <begin position="131"/>
        <end position="133"/>
    </location>
    <ligand>
        <name>substrate</name>
    </ligand>
</feature>
<feature type="binding site" evidence="13">
    <location>
        <begin position="264"/>
        <end position="266"/>
    </location>
    <ligand>
        <name>substrate</name>
    </ligand>
</feature>
<dbReference type="STRING" id="926562.Oweho_1383"/>
<evidence type="ECO:0000313" key="16">
    <source>
        <dbReference type="EMBL" id="AEV32380.1"/>
    </source>
</evidence>
<dbReference type="GO" id="GO:0004514">
    <property type="term" value="F:nicotinate-nucleotide diphosphorylase (carboxylating) activity"/>
    <property type="evidence" value="ECO:0007669"/>
    <property type="project" value="UniProtKB-EC"/>
</dbReference>
<dbReference type="GO" id="GO:0005737">
    <property type="term" value="C:cytoplasm"/>
    <property type="evidence" value="ECO:0007669"/>
    <property type="project" value="TreeGrafter"/>
</dbReference>
<evidence type="ECO:0000256" key="3">
    <source>
        <dbReference type="ARBA" id="ARBA00009400"/>
    </source>
</evidence>
<evidence type="ECO:0000256" key="1">
    <source>
        <dbReference type="ARBA" id="ARBA00003237"/>
    </source>
</evidence>
<dbReference type="GO" id="GO:0034213">
    <property type="term" value="P:quinolinate catabolic process"/>
    <property type="evidence" value="ECO:0007669"/>
    <property type="project" value="TreeGrafter"/>
</dbReference>
<evidence type="ECO:0000256" key="12">
    <source>
        <dbReference type="PIRNR" id="PIRNR006250"/>
    </source>
</evidence>
<dbReference type="SUPFAM" id="SSF54675">
    <property type="entry name" value="Nicotinate/Quinolinate PRTase N-terminal domain-like"/>
    <property type="match status" value="1"/>
</dbReference>
<keyword evidence="7 12" id="KW-0328">Glycosyltransferase</keyword>
<dbReference type="InterPro" id="IPR022412">
    <property type="entry name" value="Quinolinate_PRibosylTrfase_N"/>
</dbReference>
<feature type="binding site" evidence="13">
    <location>
        <position position="165"/>
    </location>
    <ligand>
        <name>substrate</name>
    </ligand>
</feature>
<dbReference type="Proteomes" id="UP000005631">
    <property type="component" value="Chromosome"/>
</dbReference>
<evidence type="ECO:0000256" key="9">
    <source>
        <dbReference type="ARBA" id="ARBA00033102"/>
    </source>
</evidence>
<dbReference type="InterPro" id="IPR002638">
    <property type="entry name" value="Quinolinate_PRibosylTrfase_C"/>
</dbReference>
<evidence type="ECO:0000256" key="2">
    <source>
        <dbReference type="ARBA" id="ARBA00004893"/>
    </source>
</evidence>
<organism evidence="16 17">
    <name type="scientific">Owenweeksia hongkongensis (strain DSM 17368 / CIP 108786 / JCM 12287 / NRRL B-23963 / UST20020801)</name>
    <dbReference type="NCBI Taxonomy" id="926562"/>
    <lineage>
        <taxon>Bacteria</taxon>
        <taxon>Pseudomonadati</taxon>
        <taxon>Bacteroidota</taxon>
        <taxon>Flavobacteriia</taxon>
        <taxon>Flavobacteriales</taxon>
        <taxon>Owenweeksiaceae</taxon>
        <taxon>Owenweeksia</taxon>
    </lineage>
</organism>
<dbReference type="CDD" id="cd01572">
    <property type="entry name" value="QPRTase"/>
    <property type="match status" value="1"/>
</dbReference>
<dbReference type="InterPro" id="IPR027277">
    <property type="entry name" value="NadC/ModD"/>
</dbReference>
<evidence type="ECO:0000256" key="4">
    <source>
        <dbReference type="ARBA" id="ARBA00011218"/>
    </source>
</evidence>
<dbReference type="EMBL" id="CP003156">
    <property type="protein sequence ID" value="AEV32380.1"/>
    <property type="molecule type" value="Genomic_DNA"/>
</dbReference>
<dbReference type="Pfam" id="PF02749">
    <property type="entry name" value="QRPTase_N"/>
    <property type="match status" value="1"/>
</dbReference>
<evidence type="ECO:0000256" key="11">
    <source>
        <dbReference type="ARBA" id="ARBA00069173"/>
    </source>
</evidence>
<proteinExistence type="inferred from homology"/>
<dbReference type="eggNOG" id="COG0157">
    <property type="taxonomic scope" value="Bacteria"/>
</dbReference>
<dbReference type="InterPro" id="IPR013785">
    <property type="entry name" value="Aldolase_TIM"/>
</dbReference>
<sequence>MISKDYLDRFIDDAIAEDIGPGDHSSNCSIPATAEGKMYLLVKEEGIIAGIDVAKRVFEKVDPAIKMEILMRDGDAVKLGDIAFRLQGPERALLRSERLALNIMQRMSGIATRTHHIVKLIEGTPTKLLDTRKTTPNMRALEKYAVTVGGGYNHRMGLYDMIMLKDNHVDFAGGIINAIDKAHEYIKENGLDIGIEVETRNLEELQQVIDKGGVQRVMFDNYSIEDTIKALNMVGGKFETESSGGITETTIRSYAETGVDFISVGALTHSVKSLDLSLKAE</sequence>
<dbReference type="Gene3D" id="3.20.20.70">
    <property type="entry name" value="Aldolase class I"/>
    <property type="match status" value="1"/>
</dbReference>
<dbReference type="PANTHER" id="PTHR32179:SF3">
    <property type="entry name" value="NICOTINATE-NUCLEOTIDE PYROPHOSPHORYLASE [CARBOXYLATING]"/>
    <property type="match status" value="1"/>
</dbReference>
<dbReference type="PATRIC" id="fig|926562.3.peg.1393"/>
<evidence type="ECO:0000259" key="14">
    <source>
        <dbReference type="Pfam" id="PF01729"/>
    </source>
</evidence>
<evidence type="ECO:0000259" key="15">
    <source>
        <dbReference type="Pfam" id="PF02749"/>
    </source>
</evidence>
<comment type="similarity">
    <text evidence="3 12">Belongs to the NadC/ModD family.</text>
</comment>
<dbReference type="FunFam" id="3.20.20.70:FF:000030">
    <property type="entry name" value="Nicotinate-nucleotide pyrophosphorylase, carboxylating"/>
    <property type="match status" value="1"/>
</dbReference>
<dbReference type="RefSeq" id="WP_014201736.1">
    <property type="nucleotide sequence ID" value="NC_016599.1"/>
</dbReference>
<feature type="binding site" evidence="13">
    <location>
        <position position="220"/>
    </location>
    <ligand>
        <name>substrate</name>
    </ligand>
</feature>
<dbReference type="NCBIfam" id="TIGR00078">
    <property type="entry name" value="nadC"/>
    <property type="match status" value="1"/>
</dbReference>
<keyword evidence="8 12" id="KW-0808">Transferase</keyword>